<evidence type="ECO:0000256" key="1">
    <source>
        <dbReference type="SAM" id="MobiDB-lite"/>
    </source>
</evidence>
<organism evidence="2">
    <name type="scientific">Blastochloris viridis</name>
    <name type="common">Rhodopseudomonas viridis</name>
    <dbReference type="NCBI Taxonomy" id="1079"/>
    <lineage>
        <taxon>Bacteria</taxon>
        <taxon>Pseudomonadati</taxon>
        <taxon>Pseudomonadota</taxon>
        <taxon>Alphaproteobacteria</taxon>
        <taxon>Hyphomicrobiales</taxon>
        <taxon>Blastochloridaceae</taxon>
        <taxon>Blastochloris</taxon>
    </lineage>
</organism>
<sequence length="58" mass="5746">MAGTLEGARGGGKPNGRPNRGGGHSAALAGLVDPAPPRRQLASARAAESRALREAPCS</sequence>
<feature type="compositionally biased region" description="Gly residues" evidence="1">
    <location>
        <begin position="8"/>
        <end position="24"/>
    </location>
</feature>
<protein>
    <submittedName>
        <fullName evidence="2">Uncharacterized protein</fullName>
    </submittedName>
</protein>
<evidence type="ECO:0000313" key="2">
    <source>
        <dbReference type="EMBL" id="BAR99207.1"/>
    </source>
</evidence>
<feature type="region of interest" description="Disordered" evidence="1">
    <location>
        <begin position="1"/>
        <end position="58"/>
    </location>
</feature>
<accession>A0A182D2L7</accession>
<feature type="compositionally biased region" description="Basic and acidic residues" evidence="1">
    <location>
        <begin position="47"/>
        <end position="58"/>
    </location>
</feature>
<gene>
    <name evidence="2" type="ORF">BV133_1614</name>
</gene>
<name>A0A182D2L7_BLAVI</name>
<reference evidence="2" key="1">
    <citation type="journal article" date="2015" name="Genome Announc.">
        <title>Complete Genome Sequence of the Bacteriochlorophyll b-Producing Photosynthetic Bacterium Blastochloris viridis.</title>
        <authorList>
            <person name="Tsukatani Y."/>
            <person name="Hirose Y."/>
            <person name="Harada J."/>
            <person name="Misawa N."/>
            <person name="Mori K."/>
            <person name="Inoue K."/>
            <person name="Tamiaki H."/>
        </authorList>
    </citation>
    <scope>NUCLEOTIDE SEQUENCE [LARGE SCALE GENOMIC DNA]</scope>
    <source>
        <strain evidence="2">DSM 133</strain>
    </source>
</reference>
<dbReference type="AlphaFoldDB" id="A0A182D2L7"/>
<proteinExistence type="predicted"/>
<dbReference type="EMBL" id="AP014854">
    <property type="protein sequence ID" value="BAR99207.1"/>
    <property type="molecule type" value="Genomic_DNA"/>
</dbReference>